<evidence type="ECO:0000313" key="4">
    <source>
        <dbReference type="Proteomes" id="UP000199695"/>
    </source>
</evidence>
<proteinExistence type="predicted"/>
<dbReference type="Proteomes" id="UP000199695">
    <property type="component" value="Unassembled WGS sequence"/>
</dbReference>
<organism evidence="3 4">
    <name type="scientific">Lihuaxuella thermophila</name>
    <dbReference type="NCBI Taxonomy" id="1173111"/>
    <lineage>
        <taxon>Bacteria</taxon>
        <taxon>Bacillati</taxon>
        <taxon>Bacillota</taxon>
        <taxon>Bacilli</taxon>
        <taxon>Bacillales</taxon>
        <taxon>Thermoactinomycetaceae</taxon>
        <taxon>Lihuaxuella</taxon>
    </lineage>
</organism>
<reference evidence="3 4" key="1">
    <citation type="submission" date="2016-10" db="EMBL/GenBank/DDBJ databases">
        <authorList>
            <person name="de Groot N.N."/>
        </authorList>
    </citation>
    <scope>NUCLEOTIDE SEQUENCE [LARGE SCALE GENOMIC DNA]</scope>
    <source>
        <strain evidence="3 4">DSM 46701</strain>
    </source>
</reference>
<dbReference type="InterPro" id="IPR014710">
    <property type="entry name" value="RmlC-like_jellyroll"/>
</dbReference>
<feature type="region of interest" description="Disordered" evidence="1">
    <location>
        <begin position="30"/>
        <end position="49"/>
    </location>
</feature>
<accession>A0A1H8CHS2</accession>
<dbReference type="Pfam" id="PF07883">
    <property type="entry name" value="Cupin_2"/>
    <property type="match status" value="1"/>
</dbReference>
<evidence type="ECO:0000259" key="2">
    <source>
        <dbReference type="Pfam" id="PF07883"/>
    </source>
</evidence>
<dbReference type="SUPFAM" id="SSF51182">
    <property type="entry name" value="RmlC-like cupins"/>
    <property type="match status" value="1"/>
</dbReference>
<feature type="domain" description="Cupin type-2" evidence="2">
    <location>
        <begin position="37"/>
        <end position="90"/>
    </location>
</feature>
<dbReference type="RefSeq" id="WP_089965975.1">
    <property type="nucleotide sequence ID" value="NZ_FOCQ01000003.1"/>
</dbReference>
<dbReference type="OrthoDB" id="9798709at2"/>
<dbReference type="STRING" id="1173111.SAMN05444955_103309"/>
<sequence>MNTIFDRPRVLRGEEVTLEQAVMELLPVTGSVEVQRDTPGREHPTHTHPTHETLLIVSGSITFTIGEESWKCTSGDRLILPKGTLHSSIAGEEGCVYIIRLHETE</sequence>
<dbReference type="AlphaFoldDB" id="A0A1H8CHS2"/>
<keyword evidence="4" id="KW-1185">Reference proteome</keyword>
<evidence type="ECO:0000313" key="3">
    <source>
        <dbReference type="EMBL" id="SEM94502.1"/>
    </source>
</evidence>
<gene>
    <name evidence="3" type="ORF">SAMN05444955_103309</name>
</gene>
<evidence type="ECO:0000256" key="1">
    <source>
        <dbReference type="SAM" id="MobiDB-lite"/>
    </source>
</evidence>
<dbReference type="InterPro" id="IPR013096">
    <property type="entry name" value="Cupin_2"/>
</dbReference>
<dbReference type="InterPro" id="IPR011051">
    <property type="entry name" value="RmlC_Cupin_sf"/>
</dbReference>
<dbReference type="Gene3D" id="2.60.120.10">
    <property type="entry name" value="Jelly Rolls"/>
    <property type="match status" value="1"/>
</dbReference>
<name>A0A1H8CHS2_9BACL</name>
<protein>
    <submittedName>
        <fullName evidence="3">Cupin domain-containing protein</fullName>
    </submittedName>
</protein>
<dbReference type="EMBL" id="FOCQ01000003">
    <property type="protein sequence ID" value="SEM94502.1"/>
    <property type="molecule type" value="Genomic_DNA"/>
</dbReference>
<feature type="compositionally biased region" description="Basic and acidic residues" evidence="1">
    <location>
        <begin position="34"/>
        <end position="49"/>
    </location>
</feature>